<dbReference type="InterPro" id="IPR006026">
    <property type="entry name" value="Peptidase_Metallo"/>
</dbReference>
<keyword evidence="9 10" id="KW-0378">Hydrolase</keyword>
<reference evidence="13 14" key="1">
    <citation type="submission" date="2021-04" db="EMBL/GenBank/DDBJ databases">
        <authorList>
            <person name="Bliznina A."/>
        </authorList>
    </citation>
    <scope>NUCLEOTIDE SEQUENCE [LARGE SCALE GENOMIC DNA]</scope>
</reference>
<feature type="domain" description="EGF-like" evidence="11">
    <location>
        <begin position="588"/>
        <end position="626"/>
    </location>
</feature>
<dbReference type="Pfam" id="PF12947">
    <property type="entry name" value="EGF_3"/>
    <property type="match status" value="1"/>
</dbReference>
<dbReference type="PANTHER" id="PTHR10127">
    <property type="entry name" value="DISCOIDIN, CUB, EGF, LAMININ , AND ZINC METALLOPROTEASE DOMAIN CONTAINING"/>
    <property type="match status" value="1"/>
</dbReference>
<keyword evidence="7" id="KW-1015">Disulfide bond</keyword>
<dbReference type="InterPro" id="IPR001506">
    <property type="entry name" value="Peptidase_M12A"/>
</dbReference>
<evidence type="ECO:0000256" key="1">
    <source>
        <dbReference type="ARBA" id="ARBA00022536"/>
    </source>
</evidence>
<dbReference type="SUPFAM" id="SSF57184">
    <property type="entry name" value="Growth factor receptor domain"/>
    <property type="match status" value="1"/>
</dbReference>
<gene>
    <name evidence="13" type="ORF">OKIOD_LOCUS9975</name>
</gene>
<keyword evidence="4" id="KW-0677">Repeat</keyword>
<keyword evidence="2 9" id="KW-0479">Metal-binding</keyword>
<keyword evidence="14" id="KW-1185">Reference proteome</keyword>
<accession>A0ABN7SM71</accession>
<dbReference type="PRINTS" id="PR00480">
    <property type="entry name" value="ASTACIN"/>
</dbReference>
<dbReference type="SUPFAM" id="SSF55486">
    <property type="entry name" value="Metalloproteases ('zincins'), catalytic domain"/>
    <property type="match status" value="1"/>
</dbReference>
<dbReference type="SMART" id="SM00179">
    <property type="entry name" value="EGF_CA"/>
    <property type="match status" value="3"/>
</dbReference>
<feature type="binding site" evidence="9">
    <location>
        <position position="188"/>
    </location>
    <ligand>
        <name>Zn(2+)</name>
        <dbReference type="ChEBI" id="CHEBI:29105"/>
        <note>catalytic</note>
    </ligand>
</feature>
<evidence type="ECO:0000256" key="8">
    <source>
        <dbReference type="PROSITE-ProRule" id="PRU00076"/>
    </source>
</evidence>
<evidence type="ECO:0000256" key="7">
    <source>
        <dbReference type="ARBA" id="ARBA00023157"/>
    </source>
</evidence>
<keyword evidence="1 8" id="KW-0245">EGF-like domain</keyword>
<sequence>MKLFKFLAVYATVNATEEVETDDVFLNQCQAAYFESQGITIDPAMVIEDDCDKGGDEDRAAVGSVTKWNNLWDPAQNKFVVPYYYSAGYEDFEFEGHTGAMSMDGINDNVAHFERLTCVKMKLITEAEKDDYDSAIRVTWNNDPDEKCWSGVGRSNGDAVINMRPDCYTWWGGTTVNHEFMHRLGFLHEHSRPDRDDHVAIHENVVDTWNYRKLTYGPSAIGQWEDLGSPYDFNSILHYYSGTEPDGLATIGVPGNPSVRAPVDRTWPMSEQDAFQLNAYHGCEMNNKCADAGPGRCGGPFHGCVNRPIGYECVCADGFNLVTGADGVQTCVFPTTTDAPPTKLIQDMVVMIDGSGSYRSYRSDACDGVKTLIRRGIQLEEERDEIFRIGISLYSDRTFDSGEFTRTWSRVFDIPLELTDVSEFLDDRDEVDEVKLDEVYDICMARLGSMYGGGDWEEDTLSETKSGGTVTPPTSLLPGQTLDDLYIFGNDPNQAGGQYTYYPLDPAVNFLLCSEFSLDKIFITAKTTSTVVFDAYRAIETSAENQCEDGEKLDIIPVAGSVADQFATLAAMLEDFASAAATSAGSTDPDECALGTDDCHADATCTDTSSGYTCACDDGFHGDGFVCTAVDPCETLTCDGAQEFCRNGACTCNDGYEMVDGSCADADECAIIDASVTLTSIGDTLLVPCAEGATCNNTEGSYECICDGKGWEEIDGVCVDKKAWKQIQTQYTIRMNKVNGHFARLIDNLEKTRFTRTYIRKMLKKIQQLDASTNEDKYRCDGSDVPEDDEAGDLQVFDGTTNCKLASQINGALVSASRKWACARGSADRLVRHFNKFHGQFKRRMCSE</sequence>
<evidence type="ECO:0000313" key="13">
    <source>
        <dbReference type="EMBL" id="CAG5104351.1"/>
    </source>
</evidence>
<dbReference type="SMART" id="SM00235">
    <property type="entry name" value="ZnMc"/>
    <property type="match status" value="1"/>
</dbReference>
<dbReference type="InterPro" id="IPR000742">
    <property type="entry name" value="EGF"/>
</dbReference>
<feature type="binding site" evidence="9">
    <location>
        <position position="178"/>
    </location>
    <ligand>
        <name>Zn(2+)</name>
        <dbReference type="ChEBI" id="CHEBI:29105"/>
        <note>catalytic</note>
    </ligand>
</feature>
<dbReference type="SMART" id="SM00181">
    <property type="entry name" value="EGF"/>
    <property type="match status" value="4"/>
</dbReference>
<organism evidence="13 14">
    <name type="scientific">Oikopleura dioica</name>
    <name type="common">Tunicate</name>
    <dbReference type="NCBI Taxonomy" id="34765"/>
    <lineage>
        <taxon>Eukaryota</taxon>
        <taxon>Metazoa</taxon>
        <taxon>Chordata</taxon>
        <taxon>Tunicata</taxon>
        <taxon>Appendicularia</taxon>
        <taxon>Copelata</taxon>
        <taxon>Oikopleuridae</taxon>
        <taxon>Oikopleura</taxon>
    </lineage>
</organism>
<dbReference type="Proteomes" id="UP001158576">
    <property type="component" value="Chromosome 1"/>
</dbReference>
<evidence type="ECO:0000313" key="14">
    <source>
        <dbReference type="Proteomes" id="UP001158576"/>
    </source>
</evidence>
<feature type="domain" description="Peptidase M12A" evidence="12">
    <location>
        <begin position="60"/>
        <end position="284"/>
    </location>
</feature>
<evidence type="ECO:0000256" key="9">
    <source>
        <dbReference type="PROSITE-ProRule" id="PRU01211"/>
    </source>
</evidence>
<dbReference type="PROSITE" id="PS00010">
    <property type="entry name" value="ASX_HYDROXYL"/>
    <property type="match status" value="1"/>
</dbReference>
<dbReference type="Gene3D" id="3.40.390.10">
    <property type="entry name" value="Collagenase (Catalytic Domain)"/>
    <property type="match status" value="1"/>
</dbReference>
<dbReference type="PROSITE" id="PS50026">
    <property type="entry name" value="EGF_3"/>
    <property type="match status" value="1"/>
</dbReference>
<feature type="active site" evidence="9">
    <location>
        <position position="179"/>
    </location>
</feature>
<protein>
    <recommendedName>
        <fullName evidence="10">Metalloendopeptidase</fullName>
        <ecNumber evidence="10">3.4.24.-</ecNumber>
    </recommendedName>
</protein>
<keyword evidence="6 9" id="KW-0482">Metalloprotease</keyword>
<dbReference type="EMBL" id="OU015566">
    <property type="protein sequence ID" value="CAG5104351.1"/>
    <property type="molecule type" value="Genomic_DNA"/>
</dbReference>
<evidence type="ECO:0000256" key="3">
    <source>
        <dbReference type="ARBA" id="ARBA00022729"/>
    </source>
</evidence>
<dbReference type="InterPro" id="IPR024731">
    <property type="entry name" value="NELL2-like_EGF"/>
</dbReference>
<dbReference type="PANTHER" id="PTHR10127:SF850">
    <property type="entry name" value="METALLOENDOPEPTIDASE"/>
    <property type="match status" value="1"/>
</dbReference>
<dbReference type="InterPro" id="IPR000152">
    <property type="entry name" value="EGF-type_Asp/Asn_hydroxyl_site"/>
</dbReference>
<evidence type="ECO:0000256" key="2">
    <source>
        <dbReference type="ARBA" id="ARBA00022723"/>
    </source>
</evidence>
<dbReference type="InterPro" id="IPR001881">
    <property type="entry name" value="EGF-like_Ca-bd_dom"/>
</dbReference>
<comment type="caution">
    <text evidence="8">Lacks conserved residue(s) required for the propagation of feature annotation.</text>
</comment>
<evidence type="ECO:0000256" key="6">
    <source>
        <dbReference type="ARBA" id="ARBA00023049"/>
    </source>
</evidence>
<dbReference type="EC" id="3.4.24.-" evidence="10"/>
<name>A0ABN7SM71_OIKDI</name>
<dbReference type="InterPro" id="IPR024079">
    <property type="entry name" value="MetalloPept_cat_dom_sf"/>
</dbReference>
<evidence type="ECO:0000256" key="10">
    <source>
        <dbReference type="RuleBase" id="RU361183"/>
    </source>
</evidence>
<proteinExistence type="predicted"/>
<keyword evidence="9 10" id="KW-0645">Protease</keyword>
<dbReference type="InterPro" id="IPR009030">
    <property type="entry name" value="Growth_fac_rcpt_cys_sf"/>
</dbReference>
<dbReference type="CDD" id="cd00054">
    <property type="entry name" value="EGF_CA"/>
    <property type="match status" value="2"/>
</dbReference>
<feature type="binding site" evidence="9">
    <location>
        <position position="182"/>
    </location>
    <ligand>
        <name>Zn(2+)</name>
        <dbReference type="ChEBI" id="CHEBI:29105"/>
        <note>catalytic</note>
    </ligand>
</feature>
<evidence type="ECO:0000256" key="5">
    <source>
        <dbReference type="ARBA" id="ARBA00022833"/>
    </source>
</evidence>
<evidence type="ECO:0000256" key="4">
    <source>
        <dbReference type="ARBA" id="ARBA00022737"/>
    </source>
</evidence>
<keyword evidence="5 9" id="KW-0862">Zinc</keyword>
<dbReference type="Gene3D" id="2.10.25.10">
    <property type="entry name" value="Laminin"/>
    <property type="match status" value="2"/>
</dbReference>
<dbReference type="Pfam" id="PF01400">
    <property type="entry name" value="Astacin"/>
    <property type="match status" value="1"/>
</dbReference>
<dbReference type="PROSITE" id="PS51864">
    <property type="entry name" value="ASTACIN"/>
    <property type="match status" value="1"/>
</dbReference>
<comment type="cofactor">
    <cofactor evidence="9 10">
        <name>Zn(2+)</name>
        <dbReference type="ChEBI" id="CHEBI:29105"/>
    </cofactor>
    <text evidence="9 10">Binds 1 zinc ion per subunit.</text>
</comment>
<keyword evidence="3" id="KW-0732">Signal</keyword>
<evidence type="ECO:0000259" key="12">
    <source>
        <dbReference type="PROSITE" id="PS51864"/>
    </source>
</evidence>
<evidence type="ECO:0000259" key="11">
    <source>
        <dbReference type="PROSITE" id="PS50026"/>
    </source>
</evidence>
<dbReference type="Pfam" id="PF07645">
    <property type="entry name" value="EGF_CA"/>
    <property type="match status" value="1"/>
</dbReference>
<dbReference type="InterPro" id="IPR049883">
    <property type="entry name" value="NOTCH1_EGF-like"/>
</dbReference>